<name>X6LNG0_RETFI</name>
<feature type="domain" description="Fumarylacetoacetase-like C-terminal" evidence="5">
    <location>
        <begin position="1"/>
        <end position="164"/>
    </location>
</feature>
<sequence>VLMNDWSARDIQTWEYVPLGPFNDKNFATSISPWIVTMEALEPFRSEMPKQVPTPLPYLQNSKDSLYDIHLEIFLQSSKMKTPQLVSRVNSNNLYWSFQQQLAHHTITGCPMRPGDLCGSGTISGTTPDSRGSFLEITWRGTTPLKLSDGTERKFLADGDKVILAGVCKSDKGHVGFGSCEGVIIPAIDVNSFGKL</sequence>
<keyword evidence="3 4" id="KW-0479">Metal-binding</keyword>
<keyword evidence="3 4" id="KW-0106">Calcium</keyword>
<dbReference type="GO" id="GO:0046872">
    <property type="term" value="F:metal ion binding"/>
    <property type="evidence" value="ECO:0007669"/>
    <property type="project" value="UniProtKB-UniRule"/>
</dbReference>
<dbReference type="Gene3D" id="3.90.850.10">
    <property type="entry name" value="Fumarylacetoacetase-like, C-terminal domain"/>
    <property type="match status" value="1"/>
</dbReference>
<keyword evidence="4" id="KW-0828">Tyrosine catabolism</keyword>
<dbReference type="InterPro" id="IPR005959">
    <property type="entry name" value="Fumarylacetoacetase"/>
</dbReference>
<keyword evidence="4" id="KW-0378">Hydrolase</keyword>
<organism evidence="6 7">
    <name type="scientific">Reticulomyxa filosa</name>
    <dbReference type="NCBI Taxonomy" id="46433"/>
    <lineage>
        <taxon>Eukaryota</taxon>
        <taxon>Sar</taxon>
        <taxon>Rhizaria</taxon>
        <taxon>Retaria</taxon>
        <taxon>Foraminifera</taxon>
        <taxon>Monothalamids</taxon>
        <taxon>Reticulomyxidae</taxon>
        <taxon>Reticulomyxa</taxon>
    </lineage>
</organism>
<evidence type="ECO:0000256" key="2">
    <source>
        <dbReference type="PIRSR" id="PIRSR605959-2"/>
    </source>
</evidence>
<keyword evidence="7" id="KW-1185">Reference proteome</keyword>
<comment type="caution">
    <text evidence="6">The sequence shown here is derived from an EMBL/GenBank/DDBJ whole genome shotgun (WGS) entry which is preliminary data.</text>
</comment>
<reference evidence="6 7" key="1">
    <citation type="journal article" date="2013" name="Curr. Biol.">
        <title>The Genome of the Foraminiferan Reticulomyxa filosa.</title>
        <authorList>
            <person name="Glockner G."/>
            <person name="Hulsmann N."/>
            <person name="Schleicher M."/>
            <person name="Noegel A.A."/>
            <person name="Eichinger L."/>
            <person name="Gallinger C."/>
            <person name="Pawlowski J."/>
            <person name="Sierra R."/>
            <person name="Euteneuer U."/>
            <person name="Pillet L."/>
            <person name="Moustafa A."/>
            <person name="Platzer M."/>
            <person name="Groth M."/>
            <person name="Szafranski K."/>
            <person name="Schliwa M."/>
        </authorList>
    </citation>
    <scope>NUCLEOTIDE SEQUENCE [LARGE SCALE GENOMIC DNA]</scope>
</reference>
<dbReference type="InterPro" id="IPR036663">
    <property type="entry name" value="Fumarylacetoacetase_C_sf"/>
</dbReference>
<evidence type="ECO:0000313" key="7">
    <source>
        <dbReference type="Proteomes" id="UP000023152"/>
    </source>
</evidence>
<keyword evidence="3 4" id="KW-0460">Magnesium</keyword>
<feature type="non-terminal residue" evidence="6">
    <location>
        <position position="1"/>
    </location>
</feature>
<protein>
    <recommendedName>
        <fullName evidence="4">Fumarylacetoacetase</fullName>
        <ecNumber evidence="4">3.7.1.2</ecNumber>
    </recommendedName>
    <alternativeName>
        <fullName evidence="4">Fumarylacetoacetate hydrolase</fullName>
    </alternativeName>
</protein>
<evidence type="ECO:0000256" key="3">
    <source>
        <dbReference type="PIRSR" id="PIRSR605959-3"/>
    </source>
</evidence>
<dbReference type="GO" id="GO:1902000">
    <property type="term" value="P:homogentisate catabolic process"/>
    <property type="evidence" value="ECO:0007669"/>
    <property type="project" value="TreeGrafter"/>
</dbReference>
<dbReference type="PANTHER" id="PTHR43069">
    <property type="entry name" value="FUMARYLACETOACETASE"/>
    <property type="match status" value="1"/>
</dbReference>
<proteinExistence type="inferred from homology"/>
<comment type="pathway">
    <text evidence="4">Amino-acid degradation; L-phenylalanine degradation; acetoacetate and fumarate from L-phenylalanine: step 6/6.</text>
</comment>
<feature type="binding site" evidence="3">
    <location>
        <position position="29"/>
    </location>
    <ligand>
        <name>Mg(2+)</name>
        <dbReference type="ChEBI" id="CHEBI:18420"/>
    </ligand>
</feature>
<feature type="binding site" evidence="2">
    <location>
        <position position="122"/>
    </location>
    <ligand>
        <name>substrate</name>
    </ligand>
</feature>
<dbReference type="GO" id="GO:0006572">
    <property type="term" value="P:L-tyrosine catabolic process"/>
    <property type="evidence" value="ECO:0007669"/>
    <property type="project" value="UniProtKB-UniRule"/>
</dbReference>
<evidence type="ECO:0000256" key="1">
    <source>
        <dbReference type="ARBA" id="ARBA00010211"/>
    </source>
</evidence>
<dbReference type="UniPathway" id="UPA00139">
    <property type="reaction ID" value="UER00341"/>
</dbReference>
<keyword evidence="4" id="KW-0585">Phenylalanine catabolism</keyword>
<feature type="binding site" evidence="2">
    <location>
        <position position="16"/>
    </location>
    <ligand>
        <name>substrate</name>
    </ligand>
</feature>
<evidence type="ECO:0000259" key="5">
    <source>
        <dbReference type="Pfam" id="PF01557"/>
    </source>
</evidence>
<dbReference type="Pfam" id="PF01557">
    <property type="entry name" value="FAA_hydrolase"/>
    <property type="match status" value="1"/>
</dbReference>
<dbReference type="OrthoDB" id="9971669at2759"/>
<dbReference type="GO" id="GO:0004334">
    <property type="term" value="F:fumarylacetoacetase activity"/>
    <property type="evidence" value="ECO:0007669"/>
    <property type="project" value="UniProtKB-UniRule"/>
</dbReference>
<evidence type="ECO:0000256" key="4">
    <source>
        <dbReference type="RuleBase" id="RU366008"/>
    </source>
</evidence>
<gene>
    <name evidence="6" type="ORF">RFI_33954</name>
</gene>
<comment type="catalytic activity">
    <reaction evidence="4">
        <text>4-fumarylacetoacetate + H2O = acetoacetate + fumarate + H(+)</text>
        <dbReference type="Rhea" id="RHEA:10244"/>
        <dbReference type="ChEBI" id="CHEBI:13705"/>
        <dbReference type="ChEBI" id="CHEBI:15377"/>
        <dbReference type="ChEBI" id="CHEBI:15378"/>
        <dbReference type="ChEBI" id="CHEBI:18034"/>
        <dbReference type="ChEBI" id="CHEBI:29806"/>
        <dbReference type="EC" id="3.7.1.2"/>
    </reaction>
</comment>
<feature type="binding site" evidence="3">
    <location>
        <position position="25"/>
    </location>
    <ligand>
        <name>Mg(2+)</name>
        <dbReference type="ChEBI" id="CHEBI:18420"/>
    </ligand>
</feature>
<feature type="binding site" evidence="3">
    <location>
        <position position="5"/>
    </location>
    <ligand>
        <name>Ca(2+)</name>
        <dbReference type="ChEBI" id="CHEBI:29108"/>
    </ligand>
</feature>
<evidence type="ECO:0000313" key="6">
    <source>
        <dbReference type="EMBL" id="ETO03453.1"/>
    </source>
</evidence>
<dbReference type="AlphaFoldDB" id="X6LNG0"/>
<accession>X6LNG0</accession>
<comment type="cofactor">
    <cofactor evidence="4">
        <name>Mg(2+)</name>
        <dbReference type="ChEBI" id="CHEBI:18420"/>
    </cofactor>
    <cofactor evidence="4">
        <name>Ca(2+)</name>
        <dbReference type="ChEBI" id="CHEBI:29108"/>
    </cofactor>
</comment>
<dbReference type="OMA" id="IFECTRT"/>
<dbReference type="Proteomes" id="UP000023152">
    <property type="component" value="Unassembled WGS sequence"/>
</dbReference>
<feature type="binding site" evidence="3">
    <location>
        <position position="5"/>
    </location>
    <ligand>
        <name>Mg(2+)</name>
        <dbReference type="ChEBI" id="CHEBI:18420"/>
    </ligand>
</feature>
<comment type="similarity">
    <text evidence="1 4">Belongs to the FAH family.</text>
</comment>
<dbReference type="InterPro" id="IPR011234">
    <property type="entry name" value="Fumarylacetoacetase-like_C"/>
</dbReference>
<feature type="binding site" evidence="2">
    <location>
        <position position="12"/>
    </location>
    <ligand>
        <name>substrate</name>
    </ligand>
</feature>
<dbReference type="GO" id="GO:0006559">
    <property type="term" value="P:L-phenylalanine catabolic process"/>
    <property type="evidence" value="ECO:0007669"/>
    <property type="project" value="UniProtKB-UniRule"/>
</dbReference>
<dbReference type="EMBL" id="ASPP01033258">
    <property type="protein sequence ID" value="ETO03453.1"/>
    <property type="molecule type" value="Genomic_DNA"/>
</dbReference>
<dbReference type="PANTHER" id="PTHR43069:SF2">
    <property type="entry name" value="FUMARYLACETOACETASE"/>
    <property type="match status" value="1"/>
</dbReference>
<dbReference type="EC" id="3.7.1.2" evidence="4"/>
<dbReference type="SUPFAM" id="SSF56529">
    <property type="entry name" value="FAH"/>
    <property type="match status" value="1"/>
</dbReference>